<evidence type="ECO:0000256" key="6">
    <source>
        <dbReference type="ARBA" id="ARBA00022536"/>
    </source>
</evidence>
<feature type="domain" description="EGF-like" evidence="19">
    <location>
        <begin position="352"/>
        <end position="388"/>
    </location>
</feature>
<feature type="domain" description="EGF-like" evidence="19">
    <location>
        <begin position="1116"/>
        <end position="1152"/>
    </location>
</feature>
<dbReference type="PRINTS" id="PR01983">
    <property type="entry name" value="NOTCH"/>
</dbReference>
<protein>
    <submittedName>
        <fullName evidence="20">Crumbs homolog 2 isoform X2</fullName>
    </submittedName>
</protein>
<evidence type="ECO:0000256" key="12">
    <source>
        <dbReference type="ARBA" id="ARBA00022989"/>
    </source>
</evidence>
<dbReference type="PANTHER" id="PTHR12916">
    <property type="entry name" value="CYTOCHROME C OXIDASE POLYPEPTIDE VIC-2"/>
    <property type="match status" value="1"/>
</dbReference>
<feature type="domain" description="EGF-like" evidence="19">
    <location>
        <begin position="76"/>
        <end position="113"/>
    </location>
</feature>
<dbReference type="InterPro" id="IPR001881">
    <property type="entry name" value="EGF-like_Ca-bd_dom"/>
</dbReference>
<dbReference type="GO" id="GO:0005886">
    <property type="term" value="C:plasma membrane"/>
    <property type="evidence" value="ECO:0007669"/>
    <property type="project" value="UniProtKB-SubCell"/>
</dbReference>
<feature type="domain" description="EGF-like" evidence="19">
    <location>
        <begin position="294"/>
        <end position="350"/>
    </location>
</feature>
<feature type="transmembrane region" description="Helical" evidence="17">
    <location>
        <begin position="1319"/>
        <end position="1341"/>
    </location>
</feature>
<evidence type="ECO:0000256" key="7">
    <source>
        <dbReference type="ARBA" id="ARBA00022692"/>
    </source>
</evidence>
<feature type="disulfide bond" evidence="16">
    <location>
        <begin position="1142"/>
        <end position="1151"/>
    </location>
</feature>
<evidence type="ECO:0000313" key="21">
    <source>
        <dbReference type="Proteomes" id="UP001295444"/>
    </source>
</evidence>
<dbReference type="FunFam" id="2.10.25.10:FF:000321">
    <property type="entry name" value="Protein delta homolog 1"/>
    <property type="match status" value="1"/>
</dbReference>
<dbReference type="CDD" id="cd00110">
    <property type="entry name" value="LamG"/>
    <property type="match status" value="3"/>
</dbReference>
<dbReference type="SMART" id="SM00181">
    <property type="entry name" value="EGF"/>
    <property type="match status" value="15"/>
</dbReference>
<dbReference type="SUPFAM" id="SSF49899">
    <property type="entry name" value="Concanavalin A-like lectins/glucanases"/>
    <property type="match status" value="3"/>
</dbReference>
<feature type="domain" description="EGF-like" evidence="19">
    <location>
        <begin position="1231"/>
        <end position="1268"/>
    </location>
</feature>
<evidence type="ECO:0000256" key="4">
    <source>
        <dbReference type="ARBA" id="ARBA00022475"/>
    </source>
</evidence>
<evidence type="ECO:0000256" key="16">
    <source>
        <dbReference type="PROSITE-ProRule" id="PRU00076"/>
    </source>
</evidence>
<gene>
    <name evidence="20" type="ORF">PECUL_23A052603</name>
</gene>
<dbReference type="FunFam" id="2.10.25.10:FF:000080">
    <property type="entry name" value="Neurogenic locus notch 1"/>
    <property type="match status" value="1"/>
</dbReference>
<feature type="disulfide bond" evidence="16">
    <location>
        <begin position="378"/>
        <end position="387"/>
    </location>
</feature>
<keyword evidence="9" id="KW-0677">Repeat</keyword>
<keyword evidence="21" id="KW-1185">Reference proteome</keyword>
<dbReference type="Pfam" id="PF12661">
    <property type="entry name" value="hEGF"/>
    <property type="match status" value="1"/>
</dbReference>
<keyword evidence="7 17" id="KW-0812">Transmembrane</keyword>
<feature type="disulfide bond" evidence="16">
    <location>
        <begin position="26"/>
        <end position="35"/>
    </location>
</feature>
<dbReference type="GO" id="GO:0048863">
    <property type="term" value="P:stem cell differentiation"/>
    <property type="evidence" value="ECO:0007669"/>
    <property type="project" value="UniProtKB-ARBA"/>
</dbReference>
<feature type="domain" description="EGF-like" evidence="19">
    <location>
        <begin position="38"/>
        <end position="74"/>
    </location>
</feature>
<dbReference type="FunFam" id="2.10.25.10:FF:000537">
    <property type="entry name" value="Notch 3"/>
    <property type="match status" value="1"/>
</dbReference>
<dbReference type="SMART" id="SM00282">
    <property type="entry name" value="LamG"/>
    <property type="match status" value="3"/>
</dbReference>
<dbReference type="PANTHER" id="PTHR12916:SF4">
    <property type="entry name" value="UNINFLATABLE, ISOFORM C"/>
    <property type="match status" value="1"/>
</dbReference>
<feature type="domain" description="EGF-like" evidence="19">
    <location>
        <begin position="1191"/>
        <end position="1227"/>
    </location>
</feature>
<sequence>MPPCTQNPCKNNGTCMPQTGSYTCLCKPGYTGQHCEVNVNECASNPCRNEAICVDKVNKYLCFCVPGFQGYHCEIDINECASKPCQNNGTCINSVDQYECDCATGYTARMACKGLHLVCVYIIGICLHGGKDPYTYSYQEANWMHQYMVKMNVYPTPVKTVPSVRTTLDISPVTVLQGTRVSCANTTLMSVRASRARMEGSAWMPLTDCDGSYCVSKADEVWWFRKWSGRTCVHANTNVWIRTCDSGLLKCEQRTCMHGGTCLPRVRHAAIMFWGSVYECKPWRGYSGDHCNVDINECSESPCENGALCLERSNQSYYGQEPEFGATFSYSQASGYVCRCKPGFTGDNCVNEIDECESEPCQNSGSCIDFIDRFSCHCAPGYTGLVCSIDIDECEDSPCENGATCVDVVNDYLCICPAPVLDAVAWGGKNCSIKLEGCKEHRCQNEAVCIPTYEENIHNYICKCQPGYYGKDCSIQTTFSFTSNGYILYDLHTNNRTKRGTEEITGQLRVRFRTTLPDMVLMYQGNEDNYLILELYDGVLHLEFWRNSTHLVLSDHRLDDGYWHEVEVLLDEYVQLILYHDNCTNGMCSKKQHVGTNYSLELPESFDTLYIGGLVEEVMLNNTLSRQNFTGCMGDLIIDFRIQLPHNFTRLSQMEFGCNKTDWCHPNPCHHGALCIDLWTRNKCECIRPYKGPTCTQEYTPGTFFREDMPSYAMFTVPQNIGHNFNVSTFIRTLKLDGLLMAIVNGSTVYFRLFLQNGRLHVATLTAPPLVFKENLADGRTYFVNVSVKQGLVTITHLKAEIILGEVPNLPNSFWGELYVGGVPVEEATIEQPGGYFKGCLQDVRINNHHLEFFKLETEDVDMENTSYPVVSSNITQDCISDNTCDTGPCKNEGTCTVTWNDFTCKCPSSFTGKTCEEPLWCEKKPCPSETMCEDVPGGYVCLANATFLGGHSVIFSSNVSTDQQLTYVSLNFRTRDKSAVLLKASKDVDYISIAIHDGHLQLKLQTGNSVEHVQFVGTIEISDATWHRLVIKMDDPSEQLSKWIIQLDNVINIIPEGRAGSLNFLRKDASIVLAENYTGCLGQVTIGGIHLLFTDNPFTQPFIRGAGMMQLGCKGSDVCSKKPCLNNGECRDLFNAFSCTCRVGWEGQHCEVDINECKLNNCTHGWCENLVGDYKCICDAGYTGRNCETDVDDCQNHQCQNGGSCIDGVNSYTCKCSASYAGNYCQWPFPPEKCNKSNTCLNGGVCNSGIWGANCTCRPGFSGRRCEVNINDCESNPCLNGGTCQDSVNNFKCICISNYSGVHCEKPRMPREGKASTLVGSAIGTGMLFILLSVITAVMVTMRKKRATQGTYSPSRQEKDGARVEMWNVLKLPPTERLI</sequence>
<keyword evidence="5" id="KW-0964">Secreted</keyword>
<dbReference type="PROSITE" id="PS01187">
    <property type="entry name" value="EGF_CA"/>
    <property type="match status" value="6"/>
</dbReference>
<keyword evidence="13 17" id="KW-0472">Membrane</keyword>
<feature type="disulfide bond" evidence="16">
    <location>
        <begin position="464"/>
        <end position="473"/>
    </location>
</feature>
<evidence type="ECO:0000259" key="18">
    <source>
        <dbReference type="PROSITE" id="PS50025"/>
    </source>
</evidence>
<feature type="disulfide bond" evidence="16">
    <location>
        <begin position="686"/>
        <end position="695"/>
    </location>
</feature>
<keyword evidence="3" id="KW-0217">Developmental protein</keyword>
<keyword evidence="12 17" id="KW-1133">Transmembrane helix</keyword>
<dbReference type="InterPro" id="IPR000152">
    <property type="entry name" value="EGF-type_Asp/Asn_hydroxyl_site"/>
</dbReference>
<evidence type="ECO:0000256" key="1">
    <source>
        <dbReference type="ARBA" id="ARBA00004251"/>
    </source>
</evidence>
<evidence type="ECO:0000256" key="8">
    <source>
        <dbReference type="ARBA" id="ARBA00022729"/>
    </source>
</evidence>
<keyword evidence="6 16" id="KW-0245">EGF-like domain</keyword>
<dbReference type="CDD" id="cd00054">
    <property type="entry name" value="EGF_CA"/>
    <property type="match status" value="12"/>
</dbReference>
<dbReference type="GO" id="GO:0048646">
    <property type="term" value="P:anatomical structure formation involved in morphogenesis"/>
    <property type="evidence" value="ECO:0007669"/>
    <property type="project" value="UniProtKB-ARBA"/>
</dbReference>
<dbReference type="GO" id="GO:0023052">
    <property type="term" value="P:signaling"/>
    <property type="evidence" value="ECO:0007669"/>
    <property type="project" value="UniProtKB-ARBA"/>
</dbReference>
<dbReference type="Pfam" id="PF00008">
    <property type="entry name" value="EGF"/>
    <property type="match status" value="11"/>
</dbReference>
<dbReference type="InterPro" id="IPR000742">
    <property type="entry name" value="EGF"/>
</dbReference>
<dbReference type="InterPro" id="IPR001791">
    <property type="entry name" value="Laminin_G"/>
</dbReference>
<name>A0AAD1WPA3_PELCU</name>
<evidence type="ECO:0000256" key="10">
    <source>
        <dbReference type="ARBA" id="ARBA00022782"/>
    </source>
</evidence>
<comment type="subcellular location">
    <subcellularLocation>
        <location evidence="1">Cell membrane</location>
        <topology evidence="1">Single-pass type I membrane protein</topology>
    </subcellularLocation>
    <subcellularLocation>
        <location evidence="2">Secreted</location>
    </subcellularLocation>
</comment>
<dbReference type="FunFam" id="2.10.25.10:FF:000208">
    <property type="entry name" value="Crumbs 2, cell polarity complex component"/>
    <property type="match status" value="1"/>
</dbReference>
<dbReference type="FunFam" id="2.10.25.10:FF:000143">
    <property type="entry name" value="Protein crumbs 1"/>
    <property type="match status" value="1"/>
</dbReference>
<evidence type="ECO:0000313" key="20">
    <source>
        <dbReference type="EMBL" id="CAH2315844.1"/>
    </source>
</evidence>
<feature type="domain" description="Laminin G" evidence="18">
    <location>
        <begin position="944"/>
        <end position="1114"/>
    </location>
</feature>
<dbReference type="InterPro" id="IPR013320">
    <property type="entry name" value="ConA-like_dom_sf"/>
</dbReference>
<dbReference type="PROSITE" id="PS00010">
    <property type="entry name" value="ASX_HYDROXYL"/>
    <property type="match status" value="8"/>
</dbReference>
<evidence type="ECO:0000256" key="13">
    <source>
        <dbReference type="ARBA" id="ARBA00023136"/>
    </source>
</evidence>
<feature type="domain" description="EGF-like" evidence="19">
    <location>
        <begin position="660"/>
        <end position="696"/>
    </location>
</feature>
<evidence type="ECO:0000256" key="14">
    <source>
        <dbReference type="ARBA" id="ARBA00023157"/>
    </source>
</evidence>
<dbReference type="GO" id="GO:0005509">
    <property type="term" value="F:calcium ion binding"/>
    <property type="evidence" value="ECO:0007669"/>
    <property type="project" value="InterPro"/>
</dbReference>
<dbReference type="InterPro" id="IPR013032">
    <property type="entry name" value="EGF-like_CS"/>
</dbReference>
<dbReference type="SUPFAM" id="SSF57196">
    <property type="entry name" value="EGF/Laminin"/>
    <property type="match status" value="11"/>
</dbReference>
<evidence type="ECO:0000256" key="3">
    <source>
        <dbReference type="ARBA" id="ARBA00022473"/>
    </source>
</evidence>
<keyword evidence="14 16" id="KW-1015">Disulfide bond</keyword>
<feature type="domain" description="EGF-like" evidence="19">
    <location>
        <begin position="247"/>
        <end position="292"/>
    </location>
</feature>
<dbReference type="FunFam" id="2.10.25.10:FF:000472">
    <property type="entry name" value="Uncharacterized protein, isoform A"/>
    <property type="match status" value="1"/>
</dbReference>
<feature type="domain" description="EGF-like" evidence="19">
    <location>
        <begin position="1"/>
        <end position="36"/>
    </location>
</feature>
<evidence type="ECO:0000256" key="5">
    <source>
        <dbReference type="ARBA" id="ARBA00022525"/>
    </source>
</evidence>
<dbReference type="GO" id="GO:0009952">
    <property type="term" value="P:anterior/posterior pattern specification"/>
    <property type="evidence" value="ECO:0007669"/>
    <property type="project" value="UniProtKB-ARBA"/>
</dbReference>
<dbReference type="GO" id="GO:0035282">
    <property type="term" value="P:segmentation"/>
    <property type="evidence" value="ECO:0007669"/>
    <property type="project" value="UniProtKB-ARBA"/>
</dbReference>
<keyword evidence="4" id="KW-1003">Cell membrane</keyword>
<evidence type="ECO:0000256" key="17">
    <source>
        <dbReference type="SAM" id="Phobius"/>
    </source>
</evidence>
<dbReference type="SMART" id="SM00179">
    <property type="entry name" value="EGF_CA"/>
    <property type="match status" value="13"/>
</dbReference>
<feature type="domain" description="Laminin G" evidence="18">
    <location>
        <begin position="476"/>
        <end position="664"/>
    </location>
</feature>
<dbReference type="Gene3D" id="2.10.25.10">
    <property type="entry name" value="Laminin"/>
    <property type="match status" value="15"/>
</dbReference>
<dbReference type="GO" id="GO:0005576">
    <property type="term" value="C:extracellular region"/>
    <property type="evidence" value="ECO:0007669"/>
    <property type="project" value="UniProtKB-SubCell"/>
</dbReference>
<comment type="caution">
    <text evidence="16">Lacks conserved residue(s) required for the propagation of feature annotation.</text>
</comment>
<dbReference type="PROSITE" id="PS00022">
    <property type="entry name" value="EGF_1"/>
    <property type="match status" value="12"/>
</dbReference>
<dbReference type="GO" id="GO:0007154">
    <property type="term" value="P:cell communication"/>
    <property type="evidence" value="ECO:0007669"/>
    <property type="project" value="UniProtKB-ARBA"/>
</dbReference>
<organism evidence="20 21">
    <name type="scientific">Pelobates cultripes</name>
    <name type="common">Western spadefoot toad</name>
    <dbReference type="NCBI Taxonomy" id="61616"/>
    <lineage>
        <taxon>Eukaryota</taxon>
        <taxon>Metazoa</taxon>
        <taxon>Chordata</taxon>
        <taxon>Craniata</taxon>
        <taxon>Vertebrata</taxon>
        <taxon>Euteleostomi</taxon>
        <taxon>Amphibia</taxon>
        <taxon>Batrachia</taxon>
        <taxon>Anura</taxon>
        <taxon>Pelobatoidea</taxon>
        <taxon>Pelobatidae</taxon>
        <taxon>Pelobates</taxon>
    </lineage>
</organism>
<evidence type="ECO:0000256" key="9">
    <source>
        <dbReference type="ARBA" id="ARBA00022737"/>
    </source>
</evidence>
<feature type="domain" description="EGF-like" evidence="19">
    <location>
        <begin position="881"/>
        <end position="917"/>
    </location>
</feature>
<feature type="disulfide bond" evidence="16">
    <location>
        <begin position="1217"/>
        <end position="1226"/>
    </location>
</feature>
<dbReference type="FunFam" id="2.10.25.10:FF:000012">
    <property type="entry name" value="Delta-like protein"/>
    <property type="match status" value="1"/>
</dbReference>
<feature type="domain" description="EGF-like" evidence="19">
    <location>
        <begin position="1270"/>
        <end position="1306"/>
    </location>
</feature>
<keyword evidence="8" id="KW-0732">Signal</keyword>
<feature type="disulfide bond" evidence="16">
    <location>
        <begin position="1296"/>
        <end position="1305"/>
    </location>
</feature>
<feature type="disulfide bond" evidence="16">
    <location>
        <begin position="1179"/>
        <end position="1188"/>
    </location>
</feature>
<dbReference type="FunFam" id="2.10.25.10:FF:000122">
    <property type="entry name" value="Protein crumbs homolog 2"/>
    <property type="match status" value="1"/>
</dbReference>
<dbReference type="GO" id="GO:0019904">
    <property type="term" value="F:protein domain specific binding"/>
    <property type="evidence" value="ECO:0007669"/>
    <property type="project" value="UniProtKB-ARBA"/>
</dbReference>
<dbReference type="PROSITE" id="PS01186">
    <property type="entry name" value="EGF_2"/>
    <property type="match status" value="10"/>
</dbReference>
<proteinExistence type="predicted"/>
<keyword evidence="10" id="KW-0221">Differentiation</keyword>
<evidence type="ECO:0000259" key="19">
    <source>
        <dbReference type="PROSITE" id="PS50026"/>
    </source>
</evidence>
<keyword evidence="15" id="KW-0325">Glycoprotein</keyword>
<feature type="disulfide bond" evidence="16">
    <location>
        <begin position="340"/>
        <end position="349"/>
    </location>
</feature>
<dbReference type="InterPro" id="IPR049883">
    <property type="entry name" value="NOTCH1_EGF-like"/>
</dbReference>
<dbReference type="EMBL" id="OW240920">
    <property type="protein sequence ID" value="CAH2315844.1"/>
    <property type="molecule type" value="Genomic_DNA"/>
</dbReference>
<dbReference type="PRINTS" id="PR00010">
    <property type="entry name" value="EGFBLOOD"/>
</dbReference>
<evidence type="ECO:0000256" key="2">
    <source>
        <dbReference type="ARBA" id="ARBA00004613"/>
    </source>
</evidence>
<dbReference type="FunFam" id="2.10.25.10:FF:000391">
    <property type="entry name" value="Weary, isoform C"/>
    <property type="match status" value="1"/>
</dbReference>
<reference evidence="20" key="1">
    <citation type="submission" date="2022-03" db="EMBL/GenBank/DDBJ databases">
        <authorList>
            <person name="Alioto T."/>
            <person name="Alioto T."/>
            <person name="Gomez Garrido J."/>
        </authorList>
    </citation>
    <scope>NUCLEOTIDE SEQUENCE</scope>
</reference>
<dbReference type="PROSITE" id="PS50026">
    <property type="entry name" value="EGF_3"/>
    <property type="match status" value="15"/>
</dbReference>
<evidence type="ECO:0000256" key="11">
    <source>
        <dbReference type="ARBA" id="ARBA00022837"/>
    </source>
</evidence>
<feature type="disulfide bond" evidence="16">
    <location>
        <begin position="1258"/>
        <end position="1267"/>
    </location>
</feature>
<feature type="disulfide bond" evidence="16">
    <location>
        <begin position="1158"/>
        <end position="1168"/>
    </location>
</feature>
<dbReference type="GO" id="GO:0030097">
    <property type="term" value="P:hemopoiesis"/>
    <property type="evidence" value="ECO:0007669"/>
    <property type="project" value="UniProtKB-ARBA"/>
</dbReference>
<feature type="domain" description="EGF-like" evidence="19">
    <location>
        <begin position="390"/>
        <end position="432"/>
    </location>
</feature>
<dbReference type="Gene3D" id="2.60.120.200">
    <property type="match status" value="3"/>
</dbReference>
<feature type="domain" description="EGF-like" evidence="19">
    <location>
        <begin position="1154"/>
        <end position="1189"/>
    </location>
</feature>
<keyword evidence="11" id="KW-0106">Calcium</keyword>
<dbReference type="Pfam" id="PF07645">
    <property type="entry name" value="EGF_CA"/>
    <property type="match status" value="1"/>
</dbReference>
<feature type="domain" description="EGF-like" evidence="19">
    <location>
        <begin position="434"/>
        <end position="474"/>
    </location>
</feature>
<dbReference type="FunFam" id="2.10.25.10:FF:000434">
    <property type="entry name" value="Predicted protein"/>
    <property type="match status" value="1"/>
</dbReference>
<dbReference type="FunFam" id="2.60.120.200:FF:000081">
    <property type="entry name" value="Crumbs 1, cell polarity complex component"/>
    <property type="match status" value="1"/>
</dbReference>
<feature type="disulfide bond" evidence="16">
    <location>
        <begin position="64"/>
        <end position="73"/>
    </location>
</feature>
<dbReference type="Proteomes" id="UP001295444">
    <property type="component" value="Chromosome 09"/>
</dbReference>
<dbReference type="InterPro" id="IPR018097">
    <property type="entry name" value="EGF_Ca-bd_CS"/>
</dbReference>
<feature type="disulfide bond" evidence="16">
    <location>
        <begin position="907"/>
        <end position="916"/>
    </location>
</feature>
<dbReference type="PROSITE" id="PS50025">
    <property type="entry name" value="LAM_G_DOMAIN"/>
    <property type="match status" value="3"/>
</dbReference>
<dbReference type="Pfam" id="PF02210">
    <property type="entry name" value="Laminin_G_2"/>
    <property type="match status" value="3"/>
</dbReference>
<evidence type="ECO:0000256" key="15">
    <source>
        <dbReference type="ARBA" id="ARBA00023180"/>
    </source>
</evidence>
<accession>A0AAD1WPA3</accession>
<feature type="domain" description="Laminin G" evidence="18">
    <location>
        <begin position="702"/>
        <end position="879"/>
    </location>
</feature>